<dbReference type="InterPro" id="IPR050987">
    <property type="entry name" value="AtrR-like"/>
</dbReference>
<dbReference type="OrthoDB" id="103819at2759"/>
<feature type="region of interest" description="Disordered" evidence="2">
    <location>
        <begin position="504"/>
        <end position="534"/>
    </location>
</feature>
<evidence type="ECO:0000256" key="1">
    <source>
        <dbReference type="ARBA" id="ARBA00023242"/>
    </source>
</evidence>
<dbReference type="InterPro" id="IPR007219">
    <property type="entry name" value="XnlR_reg_dom"/>
</dbReference>
<name>A0A6A5YNI5_9PLEO</name>
<dbReference type="PANTHER" id="PTHR46910">
    <property type="entry name" value="TRANSCRIPTION FACTOR PDR1"/>
    <property type="match status" value="1"/>
</dbReference>
<dbReference type="EMBL" id="ML977345">
    <property type="protein sequence ID" value="KAF2108829.1"/>
    <property type="molecule type" value="Genomic_DNA"/>
</dbReference>
<gene>
    <name evidence="4" type="ORF">BDV96DRAFT_605266</name>
</gene>
<dbReference type="SMART" id="SM00906">
    <property type="entry name" value="Fungal_trans"/>
    <property type="match status" value="1"/>
</dbReference>
<proteinExistence type="predicted"/>
<keyword evidence="1" id="KW-0539">Nucleus</keyword>
<reference evidence="4" key="1">
    <citation type="journal article" date="2020" name="Stud. Mycol.">
        <title>101 Dothideomycetes genomes: a test case for predicting lifestyles and emergence of pathogens.</title>
        <authorList>
            <person name="Haridas S."/>
            <person name="Albert R."/>
            <person name="Binder M."/>
            <person name="Bloem J."/>
            <person name="Labutti K."/>
            <person name="Salamov A."/>
            <person name="Andreopoulos B."/>
            <person name="Baker S."/>
            <person name="Barry K."/>
            <person name="Bills G."/>
            <person name="Bluhm B."/>
            <person name="Cannon C."/>
            <person name="Castanera R."/>
            <person name="Culley D."/>
            <person name="Daum C."/>
            <person name="Ezra D."/>
            <person name="Gonzalez J."/>
            <person name="Henrissat B."/>
            <person name="Kuo A."/>
            <person name="Liang C."/>
            <person name="Lipzen A."/>
            <person name="Lutzoni F."/>
            <person name="Magnuson J."/>
            <person name="Mondo S."/>
            <person name="Nolan M."/>
            <person name="Ohm R."/>
            <person name="Pangilinan J."/>
            <person name="Park H.-J."/>
            <person name="Ramirez L."/>
            <person name="Alfaro M."/>
            <person name="Sun H."/>
            <person name="Tritt A."/>
            <person name="Yoshinaga Y."/>
            <person name="Zwiers L.-H."/>
            <person name="Turgeon B."/>
            <person name="Goodwin S."/>
            <person name="Spatafora J."/>
            <person name="Crous P."/>
            <person name="Grigoriev I."/>
        </authorList>
    </citation>
    <scope>NUCLEOTIDE SEQUENCE</scope>
    <source>
        <strain evidence="4">CBS 627.86</strain>
    </source>
</reference>
<accession>A0A6A5YNI5</accession>
<evidence type="ECO:0000313" key="5">
    <source>
        <dbReference type="Proteomes" id="UP000799770"/>
    </source>
</evidence>
<dbReference type="Pfam" id="PF04082">
    <property type="entry name" value="Fungal_trans"/>
    <property type="match status" value="1"/>
</dbReference>
<feature type="compositionally biased region" description="Polar residues" evidence="2">
    <location>
        <begin position="511"/>
        <end position="528"/>
    </location>
</feature>
<dbReference type="PANTHER" id="PTHR46910:SF5">
    <property type="entry name" value="ZN(II)2CYS6 TRANSCRIPTION FACTOR (EUROFUNG)"/>
    <property type="match status" value="1"/>
</dbReference>
<evidence type="ECO:0000313" key="4">
    <source>
        <dbReference type="EMBL" id="KAF2108829.1"/>
    </source>
</evidence>
<feature type="region of interest" description="Disordered" evidence="2">
    <location>
        <begin position="1"/>
        <end position="28"/>
    </location>
</feature>
<sequence length="803" mass="89213">MEREEMDVGADGADGLNRVQRASKKDSVRQTNPMFKLQGEQIDLSNHGACTESSETENSRLRGILLSEAHALHGLPVVSLESSIFIYILEHPCTLANRLCLCSEKKIDRIEDRLSGIEIVLEKLANRLSDIDVRKETTDSSSHTRSSRIGRSPNSSSDVPESTPAPFEGESTLNSQSVFARELLEQAVGSTPSMGQNAEIKTALTSLQSMVSRQNQTITIEPQPVFNTALADIDTTKLEKPPWDAVLDVIEKAATYPTMCFAIVFPWLKLSNLREIAKKTFDTPHECSTGRRILVYGVLYNLFIEFAVYPLLGGRIHKFRQYGLQCRTHMEIAISQLDFFTAPTYENILALVLAASFAVELCKPSLCWVMNSAAADLCQQLGYHRISTMKNDTEEERAAKIHVFWFVYMMDKQLSLRLGRSSAIQDYDMSLPYPDTRTSGGYSAYPNGAKMHLYWVKMAQIQGLVYEKLFSPAAFLKPFEERAQIAADLVYSLEQTWTERGASSAMDFTQVREQTPSNSKGPNETPAPSTIPRAPLVYPTTVQISLGASLSPMKYIEGTLDTVEDLFYHADVLVHYSTLSLIQRAVSPDNTSFGQDCLNSSRAALVAHQRASEKYNIEGNEDLWSGYIHWSVLQAPFTPFIVLFCNIINTGNQSDLATLSSFVASLESCRTISEGADKLYKMCHLFLQVSKLYLEAKTKETPANFPESSQSQNEASFYGDAEGGFDLGGGMTQFDPYLSALGLMPNSTWPGEPFPSMPPGMENYPAMDSSGMGNQNSVQDWFSGSRYIMGLMEEDIMMPDFGG</sequence>
<evidence type="ECO:0000259" key="3">
    <source>
        <dbReference type="SMART" id="SM00906"/>
    </source>
</evidence>
<dbReference type="Proteomes" id="UP000799770">
    <property type="component" value="Unassembled WGS sequence"/>
</dbReference>
<feature type="domain" description="Xylanolytic transcriptional activator regulatory" evidence="3">
    <location>
        <begin position="367"/>
        <end position="440"/>
    </location>
</feature>
<feature type="compositionally biased region" description="Low complexity" evidence="2">
    <location>
        <begin position="139"/>
        <end position="157"/>
    </location>
</feature>
<evidence type="ECO:0000256" key="2">
    <source>
        <dbReference type="SAM" id="MobiDB-lite"/>
    </source>
</evidence>
<dbReference type="AlphaFoldDB" id="A0A6A5YNI5"/>
<organism evidence="4 5">
    <name type="scientific">Lophiotrema nucula</name>
    <dbReference type="NCBI Taxonomy" id="690887"/>
    <lineage>
        <taxon>Eukaryota</taxon>
        <taxon>Fungi</taxon>
        <taxon>Dikarya</taxon>
        <taxon>Ascomycota</taxon>
        <taxon>Pezizomycotina</taxon>
        <taxon>Dothideomycetes</taxon>
        <taxon>Pleosporomycetidae</taxon>
        <taxon>Pleosporales</taxon>
        <taxon>Lophiotremataceae</taxon>
        <taxon>Lophiotrema</taxon>
    </lineage>
</organism>
<dbReference type="CDD" id="cd12148">
    <property type="entry name" value="fungal_TF_MHR"/>
    <property type="match status" value="1"/>
</dbReference>
<keyword evidence="5" id="KW-1185">Reference proteome</keyword>
<dbReference type="GO" id="GO:0003700">
    <property type="term" value="F:DNA-binding transcription factor activity"/>
    <property type="evidence" value="ECO:0007669"/>
    <property type="project" value="InterPro"/>
</dbReference>
<dbReference type="GO" id="GO:0008270">
    <property type="term" value="F:zinc ion binding"/>
    <property type="evidence" value="ECO:0007669"/>
    <property type="project" value="InterPro"/>
</dbReference>
<feature type="region of interest" description="Disordered" evidence="2">
    <location>
        <begin position="134"/>
        <end position="171"/>
    </location>
</feature>
<protein>
    <submittedName>
        <fullName evidence="4">Fungal-specific transcription factor domain-containing protein</fullName>
    </submittedName>
</protein>
<dbReference type="GO" id="GO:0006351">
    <property type="term" value="P:DNA-templated transcription"/>
    <property type="evidence" value="ECO:0007669"/>
    <property type="project" value="InterPro"/>
</dbReference>
<dbReference type="GO" id="GO:0003677">
    <property type="term" value="F:DNA binding"/>
    <property type="evidence" value="ECO:0007669"/>
    <property type="project" value="InterPro"/>
</dbReference>